<keyword evidence="4" id="KW-1185">Reference proteome</keyword>
<comment type="caution">
    <text evidence="3">The sequence shown here is derived from an EMBL/GenBank/DDBJ whole genome shotgun (WGS) entry which is preliminary data.</text>
</comment>
<dbReference type="EMBL" id="BPQB01000080">
    <property type="protein sequence ID" value="GJE98028.1"/>
    <property type="molecule type" value="Genomic_DNA"/>
</dbReference>
<protein>
    <submittedName>
        <fullName evidence="3">Uncharacterized protein</fullName>
    </submittedName>
</protein>
<organism evidence="3 4">
    <name type="scientific">Phanerochaete sordida</name>
    <dbReference type="NCBI Taxonomy" id="48140"/>
    <lineage>
        <taxon>Eukaryota</taxon>
        <taxon>Fungi</taxon>
        <taxon>Dikarya</taxon>
        <taxon>Basidiomycota</taxon>
        <taxon>Agaricomycotina</taxon>
        <taxon>Agaricomycetes</taxon>
        <taxon>Polyporales</taxon>
        <taxon>Phanerochaetaceae</taxon>
        <taxon>Phanerochaete</taxon>
    </lineage>
</organism>
<evidence type="ECO:0000313" key="4">
    <source>
        <dbReference type="Proteomes" id="UP000703269"/>
    </source>
</evidence>
<feature type="transmembrane region" description="Helical" evidence="2">
    <location>
        <begin position="16"/>
        <end position="35"/>
    </location>
</feature>
<dbReference type="OrthoDB" id="10555870at2759"/>
<reference evidence="3 4" key="1">
    <citation type="submission" date="2021-08" db="EMBL/GenBank/DDBJ databases">
        <title>Draft Genome Sequence of Phanerochaete sordida strain YK-624.</title>
        <authorList>
            <person name="Mori T."/>
            <person name="Dohra H."/>
            <person name="Suzuki T."/>
            <person name="Kawagishi H."/>
            <person name="Hirai H."/>
        </authorList>
    </citation>
    <scope>NUCLEOTIDE SEQUENCE [LARGE SCALE GENOMIC DNA]</scope>
    <source>
        <strain evidence="3 4">YK-624</strain>
    </source>
</reference>
<proteinExistence type="predicted"/>
<accession>A0A9P3GLI0</accession>
<feature type="region of interest" description="Disordered" evidence="1">
    <location>
        <begin position="118"/>
        <end position="170"/>
    </location>
</feature>
<dbReference type="AlphaFoldDB" id="A0A9P3GLI0"/>
<sequence>MQISNSGPPPTRPLDVLFYIGLGLIAVLLISFTVYMSMKILVMQGGLGGLRTRFGRRRATPSGLAIHDGEEDAARVPTPVFPTRYLPYLDPPDFEGQLSPGRKHQGLGIDFGEGSPVSELGKDYGGNEPTGNYPARSSIELERYKETSNLSSNDASSMNSPSYSTIGVAR</sequence>
<name>A0A9P3GLI0_9APHY</name>
<feature type="compositionally biased region" description="Low complexity" evidence="1">
    <location>
        <begin position="148"/>
        <end position="164"/>
    </location>
</feature>
<gene>
    <name evidence="3" type="ORF">PsYK624_142500</name>
</gene>
<keyword evidence="2" id="KW-0472">Membrane</keyword>
<evidence type="ECO:0000313" key="3">
    <source>
        <dbReference type="EMBL" id="GJE98028.1"/>
    </source>
</evidence>
<evidence type="ECO:0000256" key="2">
    <source>
        <dbReference type="SAM" id="Phobius"/>
    </source>
</evidence>
<keyword evidence="2" id="KW-1133">Transmembrane helix</keyword>
<dbReference type="Proteomes" id="UP000703269">
    <property type="component" value="Unassembled WGS sequence"/>
</dbReference>
<evidence type="ECO:0000256" key="1">
    <source>
        <dbReference type="SAM" id="MobiDB-lite"/>
    </source>
</evidence>
<keyword evidence="2" id="KW-0812">Transmembrane</keyword>